<dbReference type="GO" id="GO:0003677">
    <property type="term" value="F:DNA binding"/>
    <property type="evidence" value="ECO:0007669"/>
    <property type="project" value="UniProtKB-KW"/>
</dbReference>
<dbReference type="InterPro" id="IPR001387">
    <property type="entry name" value="Cro/C1-type_HTH"/>
</dbReference>
<sequence>MLFKDRITAAFNDENARRRAAGLARLKKTDLWKAAGVTSGAVTHWFNGSNDADMAICMKIAPLLGVRGQWLFDESGPKHETADDGGNEDHAPIRLVDAKASAGKGQLVFSDDASKVLMFRRDWLAKNDAKPETTLAFEVDGNSMVDLHIIDGSVVLANRKKTEPVSKRVYVVWIDGKLYVKQLVKKDGMWWARSHNAAEADDYPDILIQDLDDRVVGRAFWCGFGL</sequence>
<dbReference type="RefSeq" id="WP_368647790.1">
    <property type="nucleotide sequence ID" value="NZ_CP158253.1"/>
</dbReference>
<dbReference type="CDD" id="cd06529">
    <property type="entry name" value="S24_LexA-like"/>
    <property type="match status" value="1"/>
</dbReference>
<dbReference type="SUPFAM" id="SSF51306">
    <property type="entry name" value="LexA/Signal peptidase"/>
    <property type="match status" value="1"/>
</dbReference>
<dbReference type="SUPFAM" id="SSF47413">
    <property type="entry name" value="lambda repressor-like DNA-binding domains"/>
    <property type="match status" value="1"/>
</dbReference>
<dbReference type="InterPro" id="IPR039418">
    <property type="entry name" value="LexA-like"/>
</dbReference>
<evidence type="ECO:0000256" key="1">
    <source>
        <dbReference type="ARBA" id="ARBA00023015"/>
    </source>
</evidence>
<dbReference type="InterPro" id="IPR036286">
    <property type="entry name" value="LexA/Signal_pep-like_sf"/>
</dbReference>
<dbReference type="KEGG" id="cgin:ABRZ00_00530"/>
<dbReference type="GeneID" id="93065974"/>
<dbReference type="PANTHER" id="PTHR40661:SF3">
    <property type="entry name" value="FELS-1 PROPHAGE TRANSCRIPTIONAL REGULATOR"/>
    <property type="match status" value="1"/>
</dbReference>
<dbReference type="Pfam" id="PF00717">
    <property type="entry name" value="Peptidase_S24"/>
    <property type="match status" value="1"/>
</dbReference>
<dbReference type="Gene3D" id="2.10.109.10">
    <property type="entry name" value="Umud Fragment, subunit A"/>
    <property type="match status" value="1"/>
</dbReference>
<organism evidence="5">
    <name type="scientific">Castellaniella ginsengisoli</name>
    <dbReference type="NCBI Taxonomy" id="546114"/>
    <lineage>
        <taxon>Bacteria</taxon>
        <taxon>Pseudomonadati</taxon>
        <taxon>Pseudomonadota</taxon>
        <taxon>Betaproteobacteria</taxon>
        <taxon>Burkholderiales</taxon>
        <taxon>Alcaligenaceae</taxon>
        <taxon>Castellaniella</taxon>
    </lineage>
</organism>
<keyword evidence="1" id="KW-0805">Transcription regulation</keyword>
<proteinExistence type="predicted"/>
<accession>A0AB39CSS6</accession>
<dbReference type="EMBL" id="CP158257">
    <property type="protein sequence ID" value="XDJ55710.1"/>
    <property type="molecule type" value="Genomic_DNA"/>
</dbReference>
<dbReference type="PANTHER" id="PTHR40661">
    <property type="match status" value="1"/>
</dbReference>
<gene>
    <name evidence="6" type="ORF">ABRZ00_00530</name>
    <name evidence="5" type="ORF">ABRZ02_01860</name>
</gene>
<protein>
    <submittedName>
        <fullName evidence="5">S24 family peptidase</fullName>
    </submittedName>
</protein>
<dbReference type="InterPro" id="IPR010982">
    <property type="entry name" value="Lambda_DNA-bd_dom_sf"/>
</dbReference>
<feature type="domain" description="Peptidase S24/S26A/S26B/S26C" evidence="4">
    <location>
        <begin position="98"/>
        <end position="219"/>
    </location>
</feature>
<evidence type="ECO:0000313" key="6">
    <source>
        <dbReference type="EMBL" id="XDJ55710.1"/>
    </source>
</evidence>
<name>A0AB39CSS6_9BURK</name>
<dbReference type="AlphaFoldDB" id="A0AB39CSS6"/>
<evidence type="ECO:0000313" key="5">
    <source>
        <dbReference type="EMBL" id="XDJ45067.1"/>
    </source>
</evidence>
<evidence type="ECO:0000256" key="2">
    <source>
        <dbReference type="ARBA" id="ARBA00023125"/>
    </source>
</evidence>
<dbReference type="CDD" id="cd00093">
    <property type="entry name" value="HTH_XRE"/>
    <property type="match status" value="1"/>
</dbReference>
<keyword evidence="3" id="KW-0804">Transcription</keyword>
<dbReference type="InterPro" id="IPR015927">
    <property type="entry name" value="Peptidase_S24_S26A/B/C"/>
</dbReference>
<evidence type="ECO:0000256" key="3">
    <source>
        <dbReference type="ARBA" id="ARBA00023163"/>
    </source>
</evidence>
<dbReference type="EMBL" id="CP158253">
    <property type="protein sequence ID" value="XDJ45067.1"/>
    <property type="molecule type" value="Genomic_DNA"/>
</dbReference>
<keyword evidence="2" id="KW-0238">DNA-binding</keyword>
<evidence type="ECO:0000259" key="4">
    <source>
        <dbReference type="Pfam" id="PF00717"/>
    </source>
</evidence>
<reference evidence="5" key="1">
    <citation type="submission" date="2024-05" db="EMBL/GenBank/DDBJ databases">
        <authorList>
            <person name="Luo Y.-C."/>
            <person name="Nicholds J."/>
            <person name="Mortimer T."/>
            <person name="Maboni G."/>
        </authorList>
    </citation>
    <scope>NUCLEOTIDE SEQUENCE</scope>
    <source>
        <strain evidence="6">150221</strain>
        <strain evidence="5">153271</strain>
    </source>
</reference>